<feature type="region of interest" description="Disordered" evidence="4">
    <location>
        <begin position="55"/>
        <end position="95"/>
    </location>
</feature>
<dbReference type="CDD" id="cd00044">
    <property type="entry name" value="CysPc"/>
    <property type="match status" value="1"/>
</dbReference>
<accession>A0A9D3YHR8</accession>
<dbReference type="EMBL" id="JAIWYP010000015">
    <property type="protein sequence ID" value="KAH3699505.1"/>
    <property type="molecule type" value="Genomic_DNA"/>
</dbReference>
<evidence type="ECO:0000256" key="2">
    <source>
        <dbReference type="PIRSR" id="PIRSR622684-1"/>
    </source>
</evidence>
<dbReference type="SUPFAM" id="SSF54001">
    <property type="entry name" value="Cysteine proteinases"/>
    <property type="match status" value="1"/>
</dbReference>
<sequence length="383" mass="41889">MPFTTTGTVRTVIPDGKGPPRVENRTITSGDDGGGGMNFGGFNAKFWGMNINSGGGGGGDGSSSGNRSTASVKPVTQRGCVDGRTSRKDRTDPFAGLGKQSYDEIVNKCQAEGCLFKDSEFPAKESSIFFSRTPPRPFEWKRPEEICSAPQYVTGGASRFGVQQGELCYCWLLAAVASLTCNTQLLNRVIMPEQNFVSNYFGIFRFRFWHHGEWIEVVVDDRLPTYYDKLVFMHSTDKNEFWSAVLEKAYAKLSGSYECLKGGSISGAMEDFTGGVTESVDLKKAPTNLLNIMMKVHGRGSLLGCSIDADPNQLETILSNGLVMYTLPQVSNWWRFGHPRSVARSPWCVCATPGAMRTSGRGPVQTSLKSGNTSLLMRRKPLG</sequence>
<evidence type="ECO:0000256" key="1">
    <source>
        <dbReference type="ARBA" id="ARBA00007623"/>
    </source>
</evidence>
<evidence type="ECO:0000313" key="7">
    <source>
        <dbReference type="Proteomes" id="UP000828390"/>
    </source>
</evidence>
<feature type="domain" description="Calpain catalytic" evidence="5">
    <location>
        <begin position="115"/>
        <end position="347"/>
    </location>
</feature>
<dbReference type="GO" id="GO:0004198">
    <property type="term" value="F:calcium-dependent cysteine-type endopeptidase activity"/>
    <property type="evidence" value="ECO:0007669"/>
    <property type="project" value="InterPro"/>
</dbReference>
<dbReference type="GO" id="GO:0005737">
    <property type="term" value="C:cytoplasm"/>
    <property type="evidence" value="ECO:0007669"/>
    <property type="project" value="TreeGrafter"/>
</dbReference>
<dbReference type="Pfam" id="PF00648">
    <property type="entry name" value="Peptidase_C2"/>
    <property type="match status" value="1"/>
</dbReference>
<dbReference type="Gene3D" id="3.90.70.10">
    <property type="entry name" value="Cysteine proteinases"/>
    <property type="match status" value="1"/>
</dbReference>
<name>A0A9D3YHR8_DREPO</name>
<protein>
    <recommendedName>
        <fullName evidence="5">Calpain catalytic domain-containing protein</fullName>
    </recommendedName>
</protein>
<organism evidence="6 7">
    <name type="scientific">Dreissena polymorpha</name>
    <name type="common">Zebra mussel</name>
    <name type="synonym">Mytilus polymorpha</name>
    <dbReference type="NCBI Taxonomy" id="45954"/>
    <lineage>
        <taxon>Eukaryota</taxon>
        <taxon>Metazoa</taxon>
        <taxon>Spiralia</taxon>
        <taxon>Lophotrochozoa</taxon>
        <taxon>Mollusca</taxon>
        <taxon>Bivalvia</taxon>
        <taxon>Autobranchia</taxon>
        <taxon>Heteroconchia</taxon>
        <taxon>Euheterodonta</taxon>
        <taxon>Imparidentia</taxon>
        <taxon>Neoheterodontei</taxon>
        <taxon>Myida</taxon>
        <taxon>Dreissenoidea</taxon>
        <taxon>Dreissenidae</taxon>
        <taxon>Dreissena</taxon>
    </lineage>
</organism>
<evidence type="ECO:0000256" key="4">
    <source>
        <dbReference type="SAM" id="MobiDB-lite"/>
    </source>
</evidence>
<evidence type="ECO:0000259" key="5">
    <source>
        <dbReference type="PROSITE" id="PS50203"/>
    </source>
</evidence>
<reference evidence="6" key="2">
    <citation type="submission" date="2020-11" db="EMBL/GenBank/DDBJ databases">
        <authorList>
            <person name="McCartney M.A."/>
            <person name="Auch B."/>
            <person name="Kono T."/>
            <person name="Mallez S."/>
            <person name="Becker A."/>
            <person name="Gohl D.M."/>
            <person name="Silverstein K.A.T."/>
            <person name="Koren S."/>
            <person name="Bechman K.B."/>
            <person name="Herman A."/>
            <person name="Abrahante J.E."/>
            <person name="Garbe J."/>
        </authorList>
    </citation>
    <scope>NUCLEOTIDE SEQUENCE</scope>
    <source>
        <strain evidence="6">Duluth1</strain>
        <tissue evidence="6">Whole animal</tissue>
    </source>
</reference>
<proteinExistence type="inferred from homology"/>
<dbReference type="PANTHER" id="PTHR10183">
    <property type="entry name" value="CALPAIN"/>
    <property type="match status" value="1"/>
</dbReference>
<comment type="caution">
    <text evidence="3">Lacks conserved residue(s) required for the propagation of feature annotation.</text>
</comment>
<dbReference type="InterPro" id="IPR001300">
    <property type="entry name" value="Peptidase_C2_calpain_cat"/>
</dbReference>
<evidence type="ECO:0000313" key="6">
    <source>
        <dbReference type="EMBL" id="KAH3699505.1"/>
    </source>
</evidence>
<dbReference type="PROSITE" id="PS50203">
    <property type="entry name" value="CALPAIN_CAT"/>
    <property type="match status" value="1"/>
</dbReference>
<dbReference type="GO" id="GO:0006508">
    <property type="term" value="P:proteolysis"/>
    <property type="evidence" value="ECO:0007669"/>
    <property type="project" value="InterPro"/>
</dbReference>
<comment type="similarity">
    <text evidence="1">Belongs to the peptidase C2 family.</text>
</comment>
<dbReference type="InterPro" id="IPR038765">
    <property type="entry name" value="Papain-like_cys_pep_sf"/>
</dbReference>
<feature type="active site" evidence="2">
    <location>
        <position position="170"/>
    </location>
</feature>
<feature type="region of interest" description="Disordered" evidence="4">
    <location>
        <begin position="1"/>
        <end position="35"/>
    </location>
</feature>
<gene>
    <name evidence="6" type="ORF">DPMN_074461</name>
</gene>
<evidence type="ECO:0000256" key="3">
    <source>
        <dbReference type="PROSITE-ProRule" id="PRU00239"/>
    </source>
</evidence>
<dbReference type="PRINTS" id="PR00704">
    <property type="entry name" value="CALPAIN"/>
</dbReference>
<dbReference type="InterPro" id="IPR022684">
    <property type="entry name" value="Calpain_cysteine_protease"/>
</dbReference>
<comment type="caution">
    <text evidence="6">The sequence shown here is derived from an EMBL/GenBank/DDBJ whole genome shotgun (WGS) entry which is preliminary data.</text>
</comment>
<dbReference type="AlphaFoldDB" id="A0A9D3YHR8"/>
<dbReference type="PANTHER" id="PTHR10183:SF433">
    <property type="entry name" value="CALPAIN-A-RELATED"/>
    <property type="match status" value="1"/>
</dbReference>
<keyword evidence="7" id="KW-1185">Reference proteome</keyword>
<dbReference type="Proteomes" id="UP000828390">
    <property type="component" value="Unassembled WGS sequence"/>
</dbReference>
<reference evidence="6" key="1">
    <citation type="journal article" date="2019" name="bioRxiv">
        <title>The Genome of the Zebra Mussel, Dreissena polymorpha: A Resource for Invasive Species Research.</title>
        <authorList>
            <person name="McCartney M.A."/>
            <person name="Auch B."/>
            <person name="Kono T."/>
            <person name="Mallez S."/>
            <person name="Zhang Y."/>
            <person name="Obille A."/>
            <person name="Becker A."/>
            <person name="Abrahante J.E."/>
            <person name="Garbe J."/>
            <person name="Badalamenti J.P."/>
            <person name="Herman A."/>
            <person name="Mangelson H."/>
            <person name="Liachko I."/>
            <person name="Sullivan S."/>
            <person name="Sone E.D."/>
            <person name="Koren S."/>
            <person name="Silverstein K.A.T."/>
            <person name="Beckman K.B."/>
            <person name="Gohl D.M."/>
        </authorList>
    </citation>
    <scope>NUCLEOTIDE SEQUENCE</scope>
    <source>
        <strain evidence="6">Duluth1</strain>
        <tissue evidence="6">Whole animal</tissue>
    </source>
</reference>
<dbReference type="SMART" id="SM00230">
    <property type="entry name" value="CysPc"/>
    <property type="match status" value="1"/>
</dbReference>